<organism evidence="1 2">
    <name type="scientific">Pseudomonas izuensis</name>
    <dbReference type="NCBI Taxonomy" id="2684212"/>
    <lineage>
        <taxon>Bacteria</taxon>
        <taxon>Pseudomonadati</taxon>
        <taxon>Pseudomonadota</taxon>
        <taxon>Gammaproteobacteria</taxon>
        <taxon>Pseudomonadales</taxon>
        <taxon>Pseudomonadaceae</taxon>
        <taxon>Pseudomonas</taxon>
    </lineage>
</organism>
<gene>
    <name evidence="1" type="ORF">LAB08_R26950</name>
</gene>
<protein>
    <submittedName>
        <fullName evidence="1">Uncharacterized protein</fullName>
    </submittedName>
</protein>
<name>A0ABM7RRH5_9PSED</name>
<evidence type="ECO:0000313" key="1">
    <source>
        <dbReference type="EMBL" id="BCX68055.1"/>
    </source>
</evidence>
<sequence>MTATLPAPKVPDVGPDNVIDLDKLGNADLKTWVDYPRIAEGDEFWPTWWGRSASGEAVDDFNELVVIGPGELKPEGMPVLISNGKLKALKGGQVFYSYKMNDPDAPDGRGEESLRRFFYVGKSSSTSLQLPVLHFKESHSLCVDLDQIGDGGATLVATPYQAMSVGDVFTFVFEMYFGEDDPWKELTYAKKLLEADIGKPLQWSIPKNELQIIQGGFANMGYRIDYAEPTVTSESAIQTVHVIEPPDTLLPAPEVKGFEGDELDPDVHPDGIMLVIVPYPGIQVGDDVVVYAESDTSVTKTLRLDPSSIDSGIIEVHLSHQWLSANNGQAVSLKYQYAREGSAGTSEPLLLTLRKPLHLPMPIVEGATPDGEGKGYLQASRITGGVYIKVPEDAVIGGGDKVQMHWAGYGSTGSHIADPMAGYPDRFYIPPGAVPANMGKRLKVFYQVTPPGKNSKDFDLEIRDITTGWPTLQAMAPSSNTQIKLSSVTTGVVFKLASWTYMRSGQRVRLQVEGLLKAGGKEIYPLRTGAAEVVTEVEYNDGELQAILPRGFLDRLELNQKLNVITETSFDQGFTYKQFPPISPQLIA</sequence>
<keyword evidence="2" id="KW-1185">Reference proteome</keyword>
<dbReference type="Proteomes" id="UP000218595">
    <property type="component" value="Chromosome"/>
</dbReference>
<accession>A0ABM7RRH5</accession>
<evidence type="ECO:0000313" key="2">
    <source>
        <dbReference type="Proteomes" id="UP000218595"/>
    </source>
</evidence>
<reference evidence="1 2" key="1">
    <citation type="submission" date="2016-04" db="EMBL/GenBank/DDBJ databases">
        <title>Complete genome sequence of Pseudomonas sp. LAB-08 isolated from TCE contaminated aquifer soil.</title>
        <authorList>
            <person name="Dohra H."/>
            <person name="Suzuki K."/>
            <person name="Fatma A."/>
            <person name="Inuzuka Y."/>
            <person name="Honjo M."/>
            <person name="Tashiro Y."/>
            <person name="Futamata H."/>
        </authorList>
    </citation>
    <scope>NUCLEOTIDE SEQUENCE [LARGE SCALE GENOMIC DNA]</scope>
    <source>
        <strain evidence="1 2">LAB-08</strain>
    </source>
</reference>
<dbReference type="RefSeq" id="WP_096511729.1">
    <property type="nucleotide sequence ID" value="NZ_AP017423.2"/>
</dbReference>
<dbReference type="EMBL" id="AP017423">
    <property type="protein sequence ID" value="BCX68055.1"/>
    <property type="molecule type" value="Genomic_DNA"/>
</dbReference>
<proteinExistence type="predicted"/>